<dbReference type="Proteomes" id="UP000006694">
    <property type="component" value="Chromosome"/>
</dbReference>
<dbReference type="OrthoDB" id="679072at2"/>
<organism evidence="3 4">
    <name type="scientific">Flavobacterium johnsoniae (strain ATCC 17061 / DSM 2064 / JCM 8514 / BCRC 14874 / CCUG 350202 / NBRC 14942 / NCIMB 11054 / UW101)</name>
    <name type="common">Cytophaga johnsonae</name>
    <dbReference type="NCBI Taxonomy" id="376686"/>
    <lineage>
        <taxon>Bacteria</taxon>
        <taxon>Pseudomonadati</taxon>
        <taxon>Bacteroidota</taxon>
        <taxon>Flavobacteriia</taxon>
        <taxon>Flavobacteriales</taxon>
        <taxon>Flavobacteriaceae</taxon>
        <taxon>Flavobacterium</taxon>
    </lineage>
</organism>
<protein>
    <submittedName>
        <fullName evidence="3">Hypothetical lipoprotein</fullName>
    </submittedName>
</protein>
<dbReference type="GeneID" id="31768019"/>
<dbReference type="InterPro" id="IPR028921">
    <property type="entry name" value="NTF2_fold_dom"/>
</dbReference>
<dbReference type="HOGENOM" id="CLU_176849_0_0_10"/>
<dbReference type="AlphaFoldDB" id="A5FGG2"/>
<keyword evidence="3" id="KW-0449">Lipoprotein</keyword>
<dbReference type="EMBL" id="CP000685">
    <property type="protein sequence ID" value="ABQ05702.1"/>
    <property type="molecule type" value="Genomic_DNA"/>
</dbReference>
<keyword evidence="1" id="KW-0732">Signal</keyword>
<dbReference type="KEGG" id="fjo:Fjoh_2679"/>
<feature type="signal peptide" evidence="1">
    <location>
        <begin position="1"/>
        <end position="22"/>
    </location>
</feature>
<dbReference type="STRING" id="376686.Fjoh_2679"/>
<accession>A5FGG2</accession>
<keyword evidence="4" id="KW-1185">Reference proteome</keyword>
<feature type="domain" description="NTF2 fold" evidence="2">
    <location>
        <begin position="50"/>
        <end position="115"/>
    </location>
</feature>
<evidence type="ECO:0000256" key="1">
    <source>
        <dbReference type="SAM" id="SignalP"/>
    </source>
</evidence>
<gene>
    <name evidence="3" type="ordered locus">Fjoh_2679</name>
</gene>
<evidence type="ECO:0000313" key="3">
    <source>
        <dbReference type="EMBL" id="ABQ05702.1"/>
    </source>
</evidence>
<feature type="chain" id="PRO_5030164428" evidence="1">
    <location>
        <begin position="23"/>
        <end position="115"/>
    </location>
</feature>
<dbReference type="RefSeq" id="WP_012024741.1">
    <property type="nucleotide sequence ID" value="NC_009441.1"/>
</dbReference>
<name>A5FGG2_FLAJ1</name>
<evidence type="ECO:0000313" key="4">
    <source>
        <dbReference type="Proteomes" id="UP000006694"/>
    </source>
</evidence>
<dbReference type="eggNOG" id="ENOG5030IGF">
    <property type="taxonomic scope" value="Bacteria"/>
</dbReference>
<reference evidence="3 4" key="1">
    <citation type="journal article" date="2009" name="Appl. Environ. Microbiol.">
        <title>Novel features of the polysaccharide-digesting gliding bacterium Flavobacterium johnsoniae as revealed by genome sequence analysis.</title>
        <authorList>
            <person name="McBride M.J."/>
            <person name="Xie G."/>
            <person name="Martens E.C."/>
            <person name="Lapidus A."/>
            <person name="Henrissat B."/>
            <person name="Rhodes R.G."/>
            <person name="Goltsman E."/>
            <person name="Wang W."/>
            <person name="Xu J."/>
            <person name="Hunnicutt D.W."/>
            <person name="Staroscik A.M."/>
            <person name="Hoover T.R."/>
            <person name="Cheng Y.Q."/>
            <person name="Stein J.L."/>
        </authorList>
    </citation>
    <scope>NUCLEOTIDE SEQUENCE [LARGE SCALE GENOMIC DNA]</scope>
    <source>
        <strain evidence="4">ATCC 17061 / DSM 2064 / JCM 8514 / BCRC 14874 / CCUG 350202 / NBRC 14942 / NCIMB 11054 / UW101</strain>
    </source>
</reference>
<sequence>MKKHNVLLVVFLLIFFNSCSQEKTKSQKVVKSVVDKPNLVFKDLVPDNETAIKIAEAILVPIYGKKIYKQRPFVATLKSPNVWAVEGTLHTTKGGVAYIEIQKKDCKILKVYHEK</sequence>
<dbReference type="Pfam" id="PF15631">
    <property type="entry name" value="Imm-NTF2-2"/>
    <property type="match status" value="1"/>
</dbReference>
<evidence type="ECO:0000259" key="2">
    <source>
        <dbReference type="Pfam" id="PF15631"/>
    </source>
</evidence>
<proteinExistence type="predicted"/>